<dbReference type="AlphaFoldDB" id="A0ABC9GV18"/>
<dbReference type="PANTHER" id="PTHR33110">
    <property type="entry name" value="F-BOX/KELCH-REPEAT PROTEIN-RELATED"/>
    <property type="match status" value="1"/>
</dbReference>
<organism evidence="1 2">
    <name type="scientific">Urochloa decumbens</name>
    <dbReference type="NCBI Taxonomy" id="240449"/>
    <lineage>
        <taxon>Eukaryota</taxon>
        <taxon>Viridiplantae</taxon>
        <taxon>Streptophyta</taxon>
        <taxon>Embryophyta</taxon>
        <taxon>Tracheophyta</taxon>
        <taxon>Spermatophyta</taxon>
        <taxon>Magnoliopsida</taxon>
        <taxon>Liliopsida</taxon>
        <taxon>Poales</taxon>
        <taxon>Poaceae</taxon>
        <taxon>PACMAD clade</taxon>
        <taxon>Panicoideae</taxon>
        <taxon>Panicodae</taxon>
        <taxon>Paniceae</taxon>
        <taxon>Melinidinae</taxon>
        <taxon>Urochloa</taxon>
    </lineage>
</organism>
<dbReference type="PANTHER" id="PTHR33110:SF134">
    <property type="entry name" value="OS09G0565350 PROTEIN"/>
    <property type="match status" value="1"/>
</dbReference>
<reference evidence="1" key="1">
    <citation type="submission" date="2024-10" db="EMBL/GenBank/DDBJ databases">
        <authorList>
            <person name="Ryan C."/>
        </authorList>
    </citation>
    <scope>NUCLEOTIDE SEQUENCE [LARGE SCALE GENOMIC DNA]</scope>
</reference>
<name>A0ABC9GV18_9POAL</name>
<sequence>MTADTAAALPICIDLPSDLLRGVSCRLHAAADYVRFHAVCWPWREALPPARSRPTFLPWLLSPRDAATTSHRKARCVFTSFNSSLVSIRDLRFAASLDGGAAACLLKPRPEESTATGGLIDPLFGSASSDDILPPYSDEIQPWAEHAAGVVSGDGTAILFAFGYFHGAYAFNAALLRPGDTAWTSVRREGLYFIRSETDRCGMASRHRHGGGMGKVMLCDEYRWFLVPTQAGAAIAAHEWGWLPDELGNPIKTGSASCKDALLFGGDVGGDSLAGALLLSVYTLRGEESGEPRWMKGDGRSLLSDRVLFLGRPSSFAVDAALLGMDGGCAYFVGDRLLYGRISRKVAIKGCHLFRYSFHDDRSEVVEKLSDVQNNGVYMWVTPRPAISNLYRGNQGMT</sequence>
<comment type="caution">
    <text evidence="1">The sequence shown here is derived from an EMBL/GenBank/DDBJ whole genome shotgun (WGS) entry which is preliminary data.</text>
</comment>
<evidence type="ECO:0000313" key="1">
    <source>
        <dbReference type="EMBL" id="CAM0146249.1"/>
    </source>
</evidence>
<proteinExistence type="predicted"/>
<gene>
    <name evidence="1" type="ORF">URODEC1_LOCUS119860</name>
</gene>
<accession>A0ABC9GV18</accession>
<keyword evidence="2" id="KW-1185">Reference proteome</keyword>
<evidence type="ECO:0008006" key="3">
    <source>
        <dbReference type="Google" id="ProtNLM"/>
    </source>
</evidence>
<dbReference type="Proteomes" id="UP001497457">
    <property type="component" value="Unassembled WGS sequence"/>
</dbReference>
<protein>
    <recommendedName>
        <fullName evidence="3">DUF295 domain-containing protein</fullName>
    </recommendedName>
</protein>
<evidence type="ECO:0000313" key="2">
    <source>
        <dbReference type="Proteomes" id="UP001497457"/>
    </source>
</evidence>
<dbReference type="EMBL" id="CAXIPR030000518">
    <property type="protein sequence ID" value="CAM0146249.1"/>
    <property type="molecule type" value="Genomic_DNA"/>
</dbReference>